<dbReference type="Gene3D" id="3.30.420.10">
    <property type="entry name" value="Ribonuclease H-like superfamily/Ribonuclease H"/>
    <property type="match status" value="1"/>
</dbReference>
<protein>
    <recommendedName>
        <fullName evidence="3">Integrase catalytic domain-containing protein</fullName>
    </recommendedName>
</protein>
<organism evidence="1 2">
    <name type="scientific">Piedraia hortae CBS 480.64</name>
    <dbReference type="NCBI Taxonomy" id="1314780"/>
    <lineage>
        <taxon>Eukaryota</taxon>
        <taxon>Fungi</taxon>
        <taxon>Dikarya</taxon>
        <taxon>Ascomycota</taxon>
        <taxon>Pezizomycotina</taxon>
        <taxon>Dothideomycetes</taxon>
        <taxon>Dothideomycetidae</taxon>
        <taxon>Capnodiales</taxon>
        <taxon>Piedraiaceae</taxon>
        <taxon>Piedraia</taxon>
    </lineage>
</organism>
<evidence type="ECO:0000313" key="1">
    <source>
        <dbReference type="EMBL" id="KAF2857859.1"/>
    </source>
</evidence>
<gene>
    <name evidence="1" type="ORF">K470DRAFT_260400</name>
</gene>
<keyword evidence="2" id="KW-1185">Reference proteome</keyword>
<dbReference type="AlphaFoldDB" id="A0A6A7BSZ8"/>
<dbReference type="SUPFAM" id="SSF53098">
    <property type="entry name" value="Ribonuclease H-like"/>
    <property type="match status" value="1"/>
</dbReference>
<name>A0A6A7BSZ8_9PEZI</name>
<evidence type="ECO:0000313" key="2">
    <source>
        <dbReference type="Proteomes" id="UP000799421"/>
    </source>
</evidence>
<dbReference type="GO" id="GO:0003676">
    <property type="term" value="F:nucleic acid binding"/>
    <property type="evidence" value="ECO:0007669"/>
    <property type="project" value="InterPro"/>
</dbReference>
<reference evidence="1" key="1">
    <citation type="journal article" date="2020" name="Stud. Mycol.">
        <title>101 Dothideomycetes genomes: a test case for predicting lifestyles and emergence of pathogens.</title>
        <authorList>
            <person name="Haridas S."/>
            <person name="Albert R."/>
            <person name="Binder M."/>
            <person name="Bloem J."/>
            <person name="Labutti K."/>
            <person name="Salamov A."/>
            <person name="Andreopoulos B."/>
            <person name="Baker S."/>
            <person name="Barry K."/>
            <person name="Bills G."/>
            <person name="Bluhm B."/>
            <person name="Cannon C."/>
            <person name="Castanera R."/>
            <person name="Culley D."/>
            <person name="Daum C."/>
            <person name="Ezra D."/>
            <person name="Gonzalez J."/>
            <person name="Henrissat B."/>
            <person name="Kuo A."/>
            <person name="Liang C."/>
            <person name="Lipzen A."/>
            <person name="Lutzoni F."/>
            <person name="Magnuson J."/>
            <person name="Mondo S."/>
            <person name="Nolan M."/>
            <person name="Ohm R."/>
            <person name="Pangilinan J."/>
            <person name="Park H.-J."/>
            <person name="Ramirez L."/>
            <person name="Alfaro M."/>
            <person name="Sun H."/>
            <person name="Tritt A."/>
            <person name="Yoshinaga Y."/>
            <person name="Zwiers L.-H."/>
            <person name="Turgeon B."/>
            <person name="Goodwin S."/>
            <person name="Spatafora J."/>
            <person name="Crous P."/>
            <person name="Grigoriev I."/>
        </authorList>
    </citation>
    <scope>NUCLEOTIDE SEQUENCE</scope>
    <source>
        <strain evidence="1">CBS 480.64</strain>
    </source>
</reference>
<proteinExistence type="predicted"/>
<evidence type="ECO:0008006" key="3">
    <source>
        <dbReference type="Google" id="ProtNLM"/>
    </source>
</evidence>
<dbReference type="InterPro" id="IPR036397">
    <property type="entry name" value="RNaseH_sf"/>
</dbReference>
<dbReference type="InterPro" id="IPR012337">
    <property type="entry name" value="RNaseH-like_sf"/>
</dbReference>
<accession>A0A6A7BSZ8</accession>
<sequence>MQPEPSATVHWDITIMPRGFNGNRYAVHFIDMCAHFNMVYCCCSKAYTQRVIPRWAAWCENQHGTCLKEILTDGETWIDKAIKDDIARPRNQFFSNPIL</sequence>
<dbReference type="Proteomes" id="UP000799421">
    <property type="component" value="Unassembled WGS sequence"/>
</dbReference>
<dbReference type="EMBL" id="MU006025">
    <property type="protein sequence ID" value="KAF2857859.1"/>
    <property type="molecule type" value="Genomic_DNA"/>
</dbReference>